<keyword evidence="6" id="KW-0067">ATP-binding</keyword>
<evidence type="ECO:0000256" key="6">
    <source>
        <dbReference type="ARBA" id="ARBA00022840"/>
    </source>
</evidence>
<dbReference type="SMART" id="SM01288">
    <property type="entry name" value="FISNA"/>
    <property type="match status" value="1"/>
</dbReference>
<dbReference type="Pfam" id="PF05729">
    <property type="entry name" value="NACHT"/>
    <property type="match status" value="1"/>
</dbReference>
<dbReference type="InterPro" id="IPR007111">
    <property type="entry name" value="NACHT_NTPase"/>
</dbReference>
<evidence type="ECO:0008006" key="11">
    <source>
        <dbReference type="Google" id="ProtNLM"/>
    </source>
</evidence>
<dbReference type="InterPro" id="IPR001870">
    <property type="entry name" value="B30.2/SPRY"/>
</dbReference>
<dbReference type="Pfam" id="PF13765">
    <property type="entry name" value="PRY"/>
    <property type="match status" value="1"/>
</dbReference>
<evidence type="ECO:0000256" key="5">
    <source>
        <dbReference type="ARBA" id="ARBA00022741"/>
    </source>
</evidence>
<dbReference type="Pfam" id="PF00622">
    <property type="entry name" value="SPRY"/>
    <property type="match status" value="1"/>
</dbReference>
<dbReference type="GeneTree" id="ENSGT01150000286911"/>
<dbReference type="SUPFAM" id="SSF49899">
    <property type="entry name" value="Concanavalin A-like lectins/glucanases"/>
    <property type="match status" value="1"/>
</dbReference>
<dbReference type="PROSITE" id="PS50837">
    <property type="entry name" value="NACHT"/>
    <property type="match status" value="1"/>
</dbReference>
<protein>
    <recommendedName>
        <fullName evidence="11">B30.2/SPRY domain-containing protein</fullName>
    </recommendedName>
</protein>
<dbReference type="GO" id="GO:0005524">
    <property type="term" value="F:ATP binding"/>
    <property type="evidence" value="ECO:0007669"/>
    <property type="project" value="UniProtKB-KW"/>
</dbReference>
<evidence type="ECO:0000256" key="4">
    <source>
        <dbReference type="ARBA" id="ARBA00022737"/>
    </source>
</evidence>
<dbReference type="Pfam" id="PF13516">
    <property type="entry name" value="LRR_6"/>
    <property type="match status" value="3"/>
</dbReference>
<keyword evidence="2" id="KW-0963">Cytoplasm</keyword>
<organism evidence="9 10">
    <name type="scientific">Pygocentrus nattereri</name>
    <name type="common">Red-bellied piranha</name>
    <dbReference type="NCBI Taxonomy" id="42514"/>
    <lineage>
        <taxon>Eukaryota</taxon>
        <taxon>Metazoa</taxon>
        <taxon>Chordata</taxon>
        <taxon>Craniata</taxon>
        <taxon>Vertebrata</taxon>
        <taxon>Euteleostomi</taxon>
        <taxon>Actinopterygii</taxon>
        <taxon>Neopterygii</taxon>
        <taxon>Teleostei</taxon>
        <taxon>Ostariophysi</taxon>
        <taxon>Characiformes</taxon>
        <taxon>Characoidei</taxon>
        <taxon>Pygocentrus</taxon>
    </lineage>
</organism>
<dbReference type="PROSITE" id="PS50188">
    <property type="entry name" value="B302_SPRY"/>
    <property type="match status" value="1"/>
</dbReference>
<feature type="domain" description="B30.2/SPRY" evidence="7">
    <location>
        <begin position="787"/>
        <end position="984"/>
    </location>
</feature>
<dbReference type="FunFam" id="3.80.10.10:FF:000100">
    <property type="entry name" value="Si:dkey-11n14.1"/>
    <property type="match status" value="1"/>
</dbReference>
<dbReference type="InterPro" id="IPR001611">
    <property type="entry name" value="Leu-rich_rpt"/>
</dbReference>
<reference evidence="9" key="2">
    <citation type="submission" date="2025-08" db="UniProtKB">
        <authorList>
            <consortium name="Ensembl"/>
        </authorList>
    </citation>
    <scope>IDENTIFICATION</scope>
</reference>
<evidence type="ECO:0000256" key="3">
    <source>
        <dbReference type="ARBA" id="ARBA00022614"/>
    </source>
</evidence>
<dbReference type="SMART" id="SM00589">
    <property type="entry name" value="PRY"/>
    <property type="match status" value="1"/>
</dbReference>
<reference evidence="9" key="3">
    <citation type="submission" date="2025-09" db="UniProtKB">
        <authorList>
            <consortium name="Ensembl"/>
        </authorList>
    </citation>
    <scope>IDENTIFICATION</scope>
</reference>
<dbReference type="GeneID" id="108443321"/>
<dbReference type="InterPro" id="IPR029495">
    <property type="entry name" value="NACHT-assoc"/>
</dbReference>
<dbReference type="InterPro" id="IPR032675">
    <property type="entry name" value="LRR_dom_sf"/>
</dbReference>
<comment type="subcellular location">
    <subcellularLocation>
        <location evidence="1">Cytoplasm</location>
    </subcellularLocation>
</comment>
<dbReference type="PRINTS" id="PR01407">
    <property type="entry name" value="BUTYPHLNCDUF"/>
</dbReference>
<dbReference type="SMART" id="SM00368">
    <property type="entry name" value="LRR_RI"/>
    <property type="match status" value="5"/>
</dbReference>
<dbReference type="InterPro" id="IPR003879">
    <property type="entry name" value="Butyrophylin_SPRY"/>
</dbReference>
<evidence type="ECO:0000313" key="10">
    <source>
        <dbReference type="Proteomes" id="UP001501920"/>
    </source>
</evidence>
<dbReference type="InterPro" id="IPR027417">
    <property type="entry name" value="P-loop_NTPase"/>
</dbReference>
<dbReference type="Ensembl" id="ENSPNAT00000040849.2">
    <property type="protein sequence ID" value="ENSPNAP00000021878.2"/>
    <property type="gene ID" value="ENSPNAG00000029122.2"/>
</dbReference>
<dbReference type="Pfam" id="PF17779">
    <property type="entry name" value="WHD_NOD2"/>
    <property type="match status" value="1"/>
</dbReference>
<dbReference type="SUPFAM" id="SSF52047">
    <property type="entry name" value="RNI-like"/>
    <property type="match status" value="1"/>
</dbReference>
<keyword evidence="4" id="KW-0677">Repeat</keyword>
<dbReference type="InterPro" id="IPR041267">
    <property type="entry name" value="NLRP_HD2"/>
</dbReference>
<dbReference type="InterPro" id="IPR003877">
    <property type="entry name" value="SPRY_dom"/>
</dbReference>
<dbReference type="Gene3D" id="3.80.10.10">
    <property type="entry name" value="Ribonuclease Inhibitor"/>
    <property type="match status" value="2"/>
</dbReference>
<keyword evidence="5" id="KW-0547">Nucleotide-binding</keyword>
<name>A0A3B4DEJ0_PYGNA</name>
<dbReference type="InterPro" id="IPR041075">
    <property type="entry name" value="NOD1/2_WH"/>
</dbReference>
<dbReference type="InterPro" id="IPR006574">
    <property type="entry name" value="PRY"/>
</dbReference>
<dbReference type="InterPro" id="IPR043136">
    <property type="entry name" value="B30.2/SPRY_sf"/>
</dbReference>
<keyword evidence="3" id="KW-0433">Leucine-rich repeat</keyword>
<feature type="domain" description="NACHT" evidence="8">
    <location>
        <begin position="110"/>
        <end position="247"/>
    </location>
</feature>
<dbReference type="PANTHER" id="PTHR24106">
    <property type="entry name" value="NACHT, LRR AND CARD DOMAINS-CONTAINING"/>
    <property type="match status" value="1"/>
</dbReference>
<dbReference type="Gene3D" id="3.40.50.300">
    <property type="entry name" value="P-loop containing nucleotide triphosphate hydrolases"/>
    <property type="match status" value="1"/>
</dbReference>
<dbReference type="InterPro" id="IPR013320">
    <property type="entry name" value="ConA-like_dom_sf"/>
</dbReference>
<evidence type="ECO:0000256" key="1">
    <source>
        <dbReference type="ARBA" id="ARBA00004496"/>
    </source>
</evidence>
<dbReference type="InterPro" id="IPR051261">
    <property type="entry name" value="NLR"/>
</dbReference>
<reference evidence="9 10" key="1">
    <citation type="submission" date="2020-10" db="EMBL/GenBank/DDBJ databases">
        <title>Pygocentrus nattereri (red-bellied piranha) genome, fPygNat1, primary haplotype.</title>
        <authorList>
            <person name="Myers G."/>
            <person name="Meyer A."/>
            <person name="Karagic N."/>
            <person name="Pippel M."/>
            <person name="Winkler S."/>
            <person name="Tracey A."/>
            <person name="Wood J."/>
            <person name="Formenti G."/>
            <person name="Howe K."/>
            <person name="Fedrigo O."/>
            <person name="Jarvis E.D."/>
        </authorList>
    </citation>
    <scope>NUCLEOTIDE SEQUENCE [LARGE SCALE GENOMIC DNA]</scope>
</reference>
<evidence type="ECO:0000259" key="7">
    <source>
        <dbReference type="PROSITE" id="PS50188"/>
    </source>
</evidence>
<evidence type="ECO:0000256" key="2">
    <source>
        <dbReference type="ARBA" id="ARBA00022490"/>
    </source>
</evidence>
<dbReference type="GO" id="GO:0005737">
    <property type="term" value="C:cytoplasm"/>
    <property type="evidence" value="ECO:0007669"/>
    <property type="project" value="UniProtKB-SubCell"/>
</dbReference>
<evidence type="ECO:0000259" key="8">
    <source>
        <dbReference type="PROSITE" id="PS50837"/>
    </source>
</evidence>
<keyword evidence="10" id="KW-1185">Reference proteome</keyword>
<proteinExistence type="predicted"/>
<sequence length="984" mass="112609">MEHKQPDEDILQKVLRNHKASMKSKYECLFEGIPTHHNRTLLNNIYTQLYIIEGESEGVNEEHEVLQVQNMFQGCNKGIPVNYSDIFSPLPEQNLEEEHERNGLEERKFKTVLTKGIAGIGKTVSVQKFVLDWAEGKANQDVDFMFMIPFRELNLIKDDQYSLHGLLCVFHPELKGLDPKGYDVCKIMFILDGLDESRISLNITASSQSKTISDVTKNSSVDVLMTNIIKGELLPSALIWITSRPAAASQIPSRYVSRVTEIQGFNDPQKEEYFKKRISDPDQASRVFSQIKKAKTLYIMCHIPIFCWISSIVIQQILEQDTCGEIPTTLTEMYIHFMLIQTKTKNLKYHVKDDERDLKKREKEMILKIAELAFKQLIKGNILFYVEDLRECGIDVTEASVYSGVCTEIFKEESVLYQKKVFCFVHLSFQEFFAAVFGFHACVEREAEVVKMFQSRSKSNGGFVDQFMMSAIDKALTSRTGHLDLFLRFLYGISRESNWKLLYHIVPPKCRISEDFEDTIQRVRQKHPKNVSPERWINFLHCFIEMKDNSFQREVQTLLNAKRKLTGWDCTRIAYSLQMSEEVLDEFDPKKYKTSDEGRRRLIPVVRNCRKALLANFKLTKQHCEIVVSALQSANSVLTELDLSYNDIQDSGVKQLCECLKNPHCKLETLRLVMCNLTKKTCEYVASALQSPNSGLKELDLSQNDLEDSGVRLLSGGLKSSDCQLEILRLSGCLVSEEGCASLASALSSNPSHLRELDLSYNHPRESGMKLLGAKVDDPSYKLDTVNFNYGGVYTMKAGVRKYACELSVDLNTVNTELVLSENNRKVTYVWEEEKQQSYPDHPERFQCPQLLCRESLSGRCYWEAEWSGRRAGIAVAYKGTTRKFECGSVEFGSNEHSWGLFGYNYKKKYSVNHKHKKTFIPAPRSCSNRVGVYLDWPAGMLSFYSVLSDGSTLSHLHTVQCRFTEPLYAGIFVYDASLSLCHL</sequence>
<dbReference type="CDD" id="cd16040">
    <property type="entry name" value="SPRY_PRY_SNTX"/>
    <property type="match status" value="1"/>
</dbReference>
<dbReference type="STRING" id="42514.ENSPNAP00000021878"/>
<dbReference type="Proteomes" id="UP001501920">
    <property type="component" value="Chromosome 13"/>
</dbReference>
<evidence type="ECO:0000313" key="9">
    <source>
        <dbReference type="Ensembl" id="ENSPNAP00000021878.2"/>
    </source>
</evidence>
<dbReference type="AlphaFoldDB" id="A0A3B4DEJ0"/>
<dbReference type="Pfam" id="PF14484">
    <property type="entry name" value="FISNA"/>
    <property type="match status" value="1"/>
</dbReference>
<accession>A0A3B4DEJ0</accession>
<dbReference type="FunFam" id="3.40.50.300:FF:000210">
    <property type="entry name" value="Si:dkey-16p6.1"/>
    <property type="match status" value="1"/>
</dbReference>
<dbReference type="SMART" id="SM00449">
    <property type="entry name" value="SPRY"/>
    <property type="match status" value="1"/>
</dbReference>
<dbReference type="OMA" id="NFRNEPP"/>
<dbReference type="Gene3D" id="2.60.120.920">
    <property type="match status" value="1"/>
</dbReference>
<dbReference type="Pfam" id="PF17776">
    <property type="entry name" value="NLRC4_HD2"/>
    <property type="match status" value="1"/>
</dbReference>